<dbReference type="InterPro" id="IPR026017">
    <property type="entry name" value="Lumazine-bd_dom"/>
</dbReference>
<feature type="domain" description="Lumazine-binding" evidence="12">
    <location>
        <begin position="99"/>
        <end position="196"/>
    </location>
</feature>
<feature type="repeat" description="Lumazine-binding" evidence="11">
    <location>
        <begin position="1"/>
        <end position="98"/>
    </location>
</feature>
<dbReference type="NCBIfam" id="TIGR00187">
    <property type="entry name" value="ribE"/>
    <property type="match status" value="1"/>
</dbReference>
<name>A0A2N0AXC5_9LEPT</name>
<dbReference type="PANTHER" id="PTHR21098">
    <property type="entry name" value="RIBOFLAVIN SYNTHASE ALPHA CHAIN"/>
    <property type="match status" value="1"/>
</dbReference>
<evidence type="ECO:0000256" key="5">
    <source>
        <dbReference type="ARBA" id="ARBA00012827"/>
    </source>
</evidence>
<dbReference type="PANTHER" id="PTHR21098:SF12">
    <property type="entry name" value="RIBOFLAVIN SYNTHASE"/>
    <property type="match status" value="1"/>
</dbReference>
<evidence type="ECO:0000256" key="2">
    <source>
        <dbReference type="ARBA" id="ARBA00002803"/>
    </source>
</evidence>
<dbReference type="CDD" id="cd00402">
    <property type="entry name" value="Riboflavin_synthase_like"/>
    <property type="match status" value="1"/>
</dbReference>
<reference evidence="13" key="1">
    <citation type="submission" date="2022-06" db="EMBL/GenBank/DDBJ databases">
        <title>Leptospira isolates from biofilms formed at urban environments.</title>
        <authorList>
            <person name="Ribeiro P.S."/>
            <person name="Sousa T."/>
            <person name="Carvalho N."/>
            <person name="Aburjaile F."/>
            <person name="Neves F."/>
            <person name="Oliveira D."/>
            <person name="Blanco L."/>
            <person name="Lima J."/>
            <person name="Costa F."/>
            <person name="Brenig B."/>
            <person name="Soares S."/>
            <person name="Ramos R."/>
            <person name="Goes-Neto A."/>
            <person name="Matiuzzi M."/>
            <person name="Azevedo V."/>
            <person name="Ristow P."/>
        </authorList>
    </citation>
    <scope>NUCLEOTIDE SEQUENCE</scope>
    <source>
        <strain evidence="13">VSF7</strain>
    </source>
</reference>
<comment type="subunit">
    <text evidence="4">Homotrimer.</text>
</comment>
<feature type="repeat" description="Lumazine-binding" evidence="11">
    <location>
        <begin position="99"/>
        <end position="196"/>
    </location>
</feature>
<keyword evidence="7" id="KW-0686">Riboflavin biosynthesis</keyword>
<evidence type="ECO:0000256" key="1">
    <source>
        <dbReference type="ARBA" id="ARBA00000968"/>
    </source>
</evidence>
<keyword evidence="8 13" id="KW-0808">Transferase</keyword>
<dbReference type="InterPro" id="IPR023366">
    <property type="entry name" value="ATP_synth_asu-like_sf"/>
</dbReference>
<gene>
    <name evidence="13" type="ORF">ND810_09870</name>
</gene>
<evidence type="ECO:0000256" key="6">
    <source>
        <dbReference type="ARBA" id="ARBA00013950"/>
    </source>
</evidence>
<evidence type="ECO:0000256" key="4">
    <source>
        <dbReference type="ARBA" id="ARBA00011233"/>
    </source>
</evidence>
<dbReference type="FunFam" id="2.40.30.20:FF:000003">
    <property type="entry name" value="Riboflavin synthase, alpha subunit"/>
    <property type="match status" value="1"/>
</dbReference>
<dbReference type="Proteomes" id="UP001209694">
    <property type="component" value="Unassembled WGS sequence"/>
</dbReference>
<evidence type="ECO:0000256" key="9">
    <source>
        <dbReference type="ARBA" id="ARBA00022737"/>
    </source>
</evidence>
<dbReference type="SUPFAM" id="SSF63380">
    <property type="entry name" value="Riboflavin synthase domain-like"/>
    <property type="match status" value="2"/>
</dbReference>
<keyword evidence="9" id="KW-0677">Repeat</keyword>
<dbReference type="EMBL" id="JAMQQD010000002">
    <property type="protein sequence ID" value="MCW7515463.1"/>
    <property type="molecule type" value="Genomic_DNA"/>
</dbReference>
<dbReference type="InterPro" id="IPR017938">
    <property type="entry name" value="Riboflavin_synthase-like_b-brl"/>
</dbReference>
<comment type="caution">
    <text evidence="13">The sequence shown here is derived from an EMBL/GenBank/DDBJ whole genome shotgun (WGS) entry which is preliminary data.</text>
</comment>
<comment type="pathway">
    <text evidence="3">Cofactor biosynthesis; riboflavin biosynthesis; riboflavin from 2-hydroxy-3-oxobutyl phosphate and 5-amino-6-(D-ribitylamino)uracil: step 2/2.</text>
</comment>
<feature type="domain" description="Lumazine-binding" evidence="12">
    <location>
        <begin position="1"/>
        <end position="98"/>
    </location>
</feature>
<evidence type="ECO:0000256" key="10">
    <source>
        <dbReference type="NCBIfam" id="TIGR00187"/>
    </source>
</evidence>
<evidence type="ECO:0000313" key="14">
    <source>
        <dbReference type="Proteomes" id="UP001209694"/>
    </source>
</evidence>
<evidence type="ECO:0000256" key="3">
    <source>
        <dbReference type="ARBA" id="ARBA00004887"/>
    </source>
</evidence>
<organism evidence="13 14">
    <name type="scientific">Leptospira levettii</name>
    <dbReference type="NCBI Taxonomy" id="2023178"/>
    <lineage>
        <taxon>Bacteria</taxon>
        <taxon>Pseudomonadati</taxon>
        <taxon>Spirochaetota</taxon>
        <taxon>Spirochaetia</taxon>
        <taxon>Leptospirales</taxon>
        <taxon>Leptospiraceae</taxon>
        <taxon>Leptospira</taxon>
    </lineage>
</organism>
<dbReference type="AlphaFoldDB" id="A0A2N0AXC5"/>
<sequence length="205" mass="22775">MFTGLVETLGKVIQIEPIDSGIQFTVVTEWENPDLKLGDSIAINGACMTVTKFSNLGNIFQFYASFKSLELTNLSRLGEGSVVNLERAMAMGQRFGGHMVQGHVDGVAKITSRKQIENEVEEFWVEIPKDLLRFFVKKGSVTLDGISLTVVDVVDGKIQLILIPETMQKTNAKFWKVDGKLNVEVDVLAKYIENYLAKRGESEGN</sequence>
<evidence type="ECO:0000256" key="8">
    <source>
        <dbReference type="ARBA" id="ARBA00022679"/>
    </source>
</evidence>
<dbReference type="Gene3D" id="2.40.30.20">
    <property type="match status" value="2"/>
</dbReference>
<dbReference type="InterPro" id="IPR001783">
    <property type="entry name" value="Lumazine-bd"/>
</dbReference>
<proteinExistence type="predicted"/>
<comment type="function">
    <text evidence="2">Catalyzes the dismutation of two molecules of 6,7-dimethyl-8-ribityllumazine, resulting in the formation of riboflavin and 5-amino-6-(D-ribitylamino)uracil.</text>
</comment>
<protein>
    <recommendedName>
        <fullName evidence="6 10">Riboflavin synthase</fullName>
        <ecNumber evidence="5 10">2.5.1.9</ecNumber>
    </recommendedName>
</protein>
<dbReference type="GeneID" id="93341597"/>
<evidence type="ECO:0000259" key="12">
    <source>
        <dbReference type="PROSITE" id="PS51177"/>
    </source>
</evidence>
<dbReference type="FunFam" id="2.40.30.20:FF:000004">
    <property type="entry name" value="Riboflavin synthase, alpha subunit"/>
    <property type="match status" value="1"/>
</dbReference>
<evidence type="ECO:0000256" key="7">
    <source>
        <dbReference type="ARBA" id="ARBA00022619"/>
    </source>
</evidence>
<dbReference type="NCBIfam" id="NF006767">
    <property type="entry name" value="PRK09289.1"/>
    <property type="match status" value="1"/>
</dbReference>
<dbReference type="GO" id="GO:0009231">
    <property type="term" value="P:riboflavin biosynthetic process"/>
    <property type="evidence" value="ECO:0007669"/>
    <property type="project" value="UniProtKB-KW"/>
</dbReference>
<evidence type="ECO:0000313" key="13">
    <source>
        <dbReference type="EMBL" id="MCW7515463.1"/>
    </source>
</evidence>
<dbReference type="GO" id="GO:0004746">
    <property type="term" value="F:riboflavin synthase activity"/>
    <property type="evidence" value="ECO:0007669"/>
    <property type="project" value="UniProtKB-UniRule"/>
</dbReference>
<accession>A0A2N0AXC5</accession>
<evidence type="ECO:0000256" key="11">
    <source>
        <dbReference type="PROSITE-ProRule" id="PRU00524"/>
    </source>
</evidence>
<comment type="catalytic activity">
    <reaction evidence="1">
        <text>2 6,7-dimethyl-8-(1-D-ribityl)lumazine + H(+) = 5-amino-6-(D-ribitylamino)uracil + riboflavin</text>
        <dbReference type="Rhea" id="RHEA:20772"/>
        <dbReference type="ChEBI" id="CHEBI:15378"/>
        <dbReference type="ChEBI" id="CHEBI:15934"/>
        <dbReference type="ChEBI" id="CHEBI:57986"/>
        <dbReference type="ChEBI" id="CHEBI:58201"/>
        <dbReference type="EC" id="2.5.1.9"/>
    </reaction>
</comment>
<dbReference type="EC" id="2.5.1.9" evidence="5 10"/>
<dbReference type="PIRSF" id="PIRSF000498">
    <property type="entry name" value="Riboflavin_syn_A"/>
    <property type="match status" value="1"/>
</dbReference>
<dbReference type="RefSeq" id="WP_100716703.1">
    <property type="nucleotide sequence ID" value="NZ_JAIZBN010000001.1"/>
</dbReference>
<dbReference type="Pfam" id="PF00677">
    <property type="entry name" value="Lum_binding"/>
    <property type="match status" value="2"/>
</dbReference>
<dbReference type="PROSITE" id="PS51177">
    <property type="entry name" value="LUMAZINE_BIND"/>
    <property type="match status" value="2"/>
</dbReference>